<dbReference type="PANTHER" id="PTHR33175:SF3">
    <property type="entry name" value="DNA-BINDING PROTEIN HU-BETA"/>
    <property type="match status" value="1"/>
</dbReference>
<keyword evidence="3 5" id="KW-0238">DNA-binding</keyword>
<dbReference type="EMBL" id="CP110820">
    <property type="protein sequence ID" value="WPX97328.1"/>
    <property type="molecule type" value="Genomic_DNA"/>
</dbReference>
<dbReference type="RefSeq" id="WP_323732871.1">
    <property type="nucleotide sequence ID" value="NZ_CP110820.1"/>
</dbReference>
<evidence type="ECO:0000256" key="1">
    <source>
        <dbReference type="ARBA" id="ARBA00010529"/>
    </source>
</evidence>
<gene>
    <name evidence="5" type="ORF">Bandiella_01477</name>
</gene>
<name>A0ABZ0UMD6_9RICK</name>
<dbReference type="InterPro" id="IPR000119">
    <property type="entry name" value="Hist_DNA-bd"/>
</dbReference>
<dbReference type="PANTHER" id="PTHR33175">
    <property type="entry name" value="DNA-BINDING PROTEIN HU"/>
    <property type="match status" value="1"/>
</dbReference>
<dbReference type="SMART" id="SM00411">
    <property type="entry name" value="BHL"/>
    <property type="match status" value="1"/>
</dbReference>
<keyword evidence="6" id="KW-1185">Reference proteome</keyword>
<evidence type="ECO:0000313" key="5">
    <source>
        <dbReference type="EMBL" id="WPX97328.1"/>
    </source>
</evidence>
<evidence type="ECO:0000313" key="6">
    <source>
        <dbReference type="Proteomes" id="UP001327219"/>
    </source>
</evidence>
<evidence type="ECO:0000256" key="3">
    <source>
        <dbReference type="ARBA" id="ARBA00023125"/>
    </source>
</evidence>
<keyword evidence="2" id="KW-0226">DNA condensation</keyword>
<evidence type="ECO:0000256" key="4">
    <source>
        <dbReference type="RuleBase" id="RU003939"/>
    </source>
</evidence>
<reference evidence="5 6" key="1">
    <citation type="submission" date="2022-11" db="EMBL/GenBank/DDBJ databases">
        <title>Host association and intracellularity evolved multiple times independently in the Rickettsiales.</title>
        <authorList>
            <person name="Castelli M."/>
            <person name="Nardi T."/>
            <person name="Gammuto L."/>
            <person name="Bellinzona G."/>
            <person name="Sabaneyeva E."/>
            <person name="Potekhin A."/>
            <person name="Serra V."/>
            <person name="Petroni G."/>
            <person name="Sassera D."/>
        </authorList>
    </citation>
    <scope>NUCLEOTIDE SEQUENCE [LARGE SCALE GENOMIC DNA]</scope>
    <source>
        <strain evidence="5 6">NDG2</strain>
    </source>
</reference>
<dbReference type="GO" id="GO:0003677">
    <property type="term" value="F:DNA binding"/>
    <property type="evidence" value="ECO:0007669"/>
    <property type="project" value="UniProtKB-KW"/>
</dbReference>
<accession>A0ABZ0UMD6</accession>
<evidence type="ECO:0000256" key="2">
    <source>
        <dbReference type="ARBA" id="ARBA00023067"/>
    </source>
</evidence>
<dbReference type="Proteomes" id="UP001327219">
    <property type="component" value="Chromosome"/>
</dbReference>
<dbReference type="Gene3D" id="4.10.520.10">
    <property type="entry name" value="IHF-like DNA-binding proteins"/>
    <property type="match status" value="1"/>
</dbReference>
<protein>
    <submittedName>
        <fullName evidence="5">DNA-binding protein HU</fullName>
    </submittedName>
</protein>
<sequence length="91" mass="10007">MNKNEFIEKLSQELGSTKVAANKSLDAVLKCITYAMKTNDGLRFVGFGTFKARKIAAKEVKTPKGTMAKVPAHKRISFSVGKEFKQVVNGK</sequence>
<organism evidence="5 6">
    <name type="scientific">Candidatus Bandiella euplotis</name>
    <dbReference type="NCBI Taxonomy" id="1664265"/>
    <lineage>
        <taxon>Bacteria</taxon>
        <taxon>Pseudomonadati</taxon>
        <taxon>Pseudomonadota</taxon>
        <taxon>Alphaproteobacteria</taxon>
        <taxon>Rickettsiales</taxon>
        <taxon>Candidatus Midichloriaceae</taxon>
        <taxon>Candidatus Bandiella</taxon>
    </lineage>
</organism>
<dbReference type="InterPro" id="IPR010992">
    <property type="entry name" value="IHF-like_DNA-bd_dom_sf"/>
</dbReference>
<proteinExistence type="inferred from homology"/>
<dbReference type="Pfam" id="PF00216">
    <property type="entry name" value="Bac_DNA_binding"/>
    <property type="match status" value="1"/>
</dbReference>
<comment type="similarity">
    <text evidence="1 4">Belongs to the bacterial histone-like protein family.</text>
</comment>
<dbReference type="SUPFAM" id="SSF47729">
    <property type="entry name" value="IHF-like DNA-binding proteins"/>
    <property type="match status" value="1"/>
</dbReference>